<comment type="function">
    <text evidence="1">A possible function for this protein is to guide the assembly of the membrane sector of the ATPase enzyme complex.</text>
</comment>
<reference evidence="3 4" key="1">
    <citation type="submission" date="2023-09" db="EMBL/GenBank/DDBJ databases">
        <title>Thioclava shenzhenensis sp. nov., a multidrug resistant bacteria-antagonizing species isolated from coastal seawater.</title>
        <authorList>
            <person name="Long M."/>
        </authorList>
    </citation>
    <scope>NUCLEOTIDE SEQUENCE [LARGE SCALE GENOMIC DNA]</scope>
    <source>
        <strain evidence="3 4">FTW29</strain>
    </source>
</reference>
<dbReference type="InterPro" id="IPR016989">
    <property type="entry name" value="Atp1_alphaprobac"/>
</dbReference>
<dbReference type="InterPro" id="IPR032820">
    <property type="entry name" value="ATPase_put"/>
</dbReference>
<name>A0ABZ1DZ69_9RHOB</name>
<keyword evidence="1 2" id="KW-0472">Membrane</keyword>
<feature type="transmembrane region" description="Helical" evidence="2">
    <location>
        <begin position="69"/>
        <end position="90"/>
    </location>
</feature>
<evidence type="ECO:0000256" key="1">
    <source>
        <dbReference type="PIRNR" id="PIRNR032126"/>
    </source>
</evidence>
<evidence type="ECO:0000313" key="4">
    <source>
        <dbReference type="Proteomes" id="UP001623290"/>
    </source>
</evidence>
<dbReference type="Proteomes" id="UP001623290">
    <property type="component" value="Chromosome"/>
</dbReference>
<protein>
    <recommendedName>
        <fullName evidence="1">ATP synthase protein I</fullName>
    </recommendedName>
</protein>
<sequence length="111" mass="11726">MSNEPDPERLKALEDRLAKVSKQASGQAEDAPRGGVAQSELAWRMVIELVSGLGIGFGIGYGLDVLLGTLPIFMIIFVLLGLIAGVRVMMRTAAEINAKPEAGSTADEEGK</sequence>
<keyword evidence="1" id="KW-0813">Transport</keyword>
<evidence type="ECO:0000256" key="2">
    <source>
        <dbReference type="SAM" id="Phobius"/>
    </source>
</evidence>
<dbReference type="EMBL" id="CP135443">
    <property type="protein sequence ID" value="WRY32722.1"/>
    <property type="molecule type" value="Genomic_DNA"/>
</dbReference>
<keyword evidence="1" id="KW-0406">Ion transport</keyword>
<proteinExistence type="inferred from homology"/>
<keyword evidence="2" id="KW-0812">Transmembrane</keyword>
<accession>A0ABZ1DZ69</accession>
<keyword evidence="1" id="KW-0375">Hydrogen ion transport</keyword>
<feature type="transmembrane region" description="Helical" evidence="2">
    <location>
        <begin position="41"/>
        <end position="63"/>
    </location>
</feature>
<keyword evidence="4" id="KW-1185">Reference proteome</keyword>
<comment type="similarity">
    <text evidence="1">Belongs to the bacterial AtpI family.</text>
</comment>
<dbReference type="PIRSF" id="PIRSF032126">
    <property type="entry name" value="F0F1_ATP_synthase_subunit_I"/>
    <property type="match status" value="1"/>
</dbReference>
<organism evidence="3 4">
    <name type="scientific">Thioclava litoralis</name>
    <dbReference type="NCBI Taxonomy" id="3076557"/>
    <lineage>
        <taxon>Bacteria</taxon>
        <taxon>Pseudomonadati</taxon>
        <taxon>Pseudomonadota</taxon>
        <taxon>Alphaproteobacteria</taxon>
        <taxon>Rhodobacterales</taxon>
        <taxon>Paracoccaceae</taxon>
        <taxon>Thioclava</taxon>
    </lineage>
</organism>
<gene>
    <name evidence="3" type="ORF">RPE78_08325</name>
</gene>
<evidence type="ECO:0000313" key="3">
    <source>
        <dbReference type="EMBL" id="WRY32722.1"/>
    </source>
</evidence>
<dbReference type="RefSeq" id="WP_406720274.1">
    <property type="nucleotide sequence ID" value="NZ_CP135443.1"/>
</dbReference>
<dbReference type="Pfam" id="PF09527">
    <property type="entry name" value="ATPase_gene1"/>
    <property type="match status" value="1"/>
</dbReference>
<keyword evidence="2" id="KW-1133">Transmembrane helix</keyword>